<dbReference type="Proteomes" id="UP000364291">
    <property type="component" value="Unassembled WGS sequence"/>
</dbReference>
<evidence type="ECO:0000313" key="2">
    <source>
        <dbReference type="Proteomes" id="UP000364291"/>
    </source>
</evidence>
<dbReference type="AlphaFoldDB" id="A0A5E5NYJ0"/>
<proteinExistence type="predicted"/>
<evidence type="ECO:0000313" key="1">
    <source>
        <dbReference type="EMBL" id="VVG69113.1"/>
    </source>
</evidence>
<protein>
    <submittedName>
        <fullName evidence="1">Transposase</fullName>
    </submittedName>
</protein>
<name>A0A5E5NYJ0_9BURK</name>
<accession>A0A5E5NYJ0</accession>
<dbReference type="EMBL" id="CABPSX010000001">
    <property type="protein sequence ID" value="VVG69113.1"/>
    <property type="molecule type" value="Genomic_DNA"/>
</dbReference>
<gene>
    <name evidence="1" type="ORF">PAP18089_00064</name>
</gene>
<organism evidence="1 2">
    <name type="scientific">Pandoraea apista</name>
    <dbReference type="NCBI Taxonomy" id="93218"/>
    <lineage>
        <taxon>Bacteria</taxon>
        <taxon>Pseudomonadati</taxon>
        <taxon>Pseudomonadota</taxon>
        <taxon>Betaproteobacteria</taxon>
        <taxon>Burkholderiales</taxon>
        <taxon>Burkholderiaceae</taxon>
        <taxon>Pandoraea</taxon>
    </lineage>
</organism>
<sequence length="63" mass="7258">MHASMMSRMKELEARKMYVEETLKAEIVSEALQKTFWSHLAGARRQSGLCNGADAPLLFQRFR</sequence>
<reference evidence="1 2" key="1">
    <citation type="submission" date="2019-08" db="EMBL/GenBank/DDBJ databases">
        <authorList>
            <person name="Peeters C."/>
        </authorList>
    </citation>
    <scope>NUCLEOTIDE SEQUENCE [LARGE SCALE GENOMIC DNA]</scope>
    <source>
        <strain evidence="1 2">LMG 18089</strain>
    </source>
</reference>